<evidence type="ECO:0008006" key="4">
    <source>
        <dbReference type="Google" id="ProtNLM"/>
    </source>
</evidence>
<dbReference type="PANTHER" id="PTHR14187">
    <property type="entry name" value="ALPHA KINASE/ELONGATION FACTOR 2 KINASE"/>
    <property type="match status" value="1"/>
</dbReference>
<accession>A0ABQ9E074</accession>
<dbReference type="InterPro" id="IPR043129">
    <property type="entry name" value="ATPase_NBD"/>
</dbReference>
<organism evidence="2 3">
    <name type="scientific">Tegillarca granosa</name>
    <name type="common">Malaysian cockle</name>
    <name type="synonym">Anadara granosa</name>
    <dbReference type="NCBI Taxonomy" id="220873"/>
    <lineage>
        <taxon>Eukaryota</taxon>
        <taxon>Metazoa</taxon>
        <taxon>Spiralia</taxon>
        <taxon>Lophotrochozoa</taxon>
        <taxon>Mollusca</taxon>
        <taxon>Bivalvia</taxon>
        <taxon>Autobranchia</taxon>
        <taxon>Pteriomorphia</taxon>
        <taxon>Arcoida</taxon>
        <taxon>Arcoidea</taxon>
        <taxon>Arcidae</taxon>
        <taxon>Tegillarca</taxon>
    </lineage>
</organism>
<evidence type="ECO:0000256" key="1">
    <source>
        <dbReference type="SAM" id="MobiDB-lite"/>
    </source>
</evidence>
<dbReference type="PANTHER" id="PTHR14187:SF5">
    <property type="entry name" value="HEAT SHOCK 70 KDA PROTEIN 12A"/>
    <property type="match status" value="1"/>
</dbReference>
<dbReference type="Proteomes" id="UP001217089">
    <property type="component" value="Unassembled WGS sequence"/>
</dbReference>
<feature type="region of interest" description="Disordered" evidence="1">
    <location>
        <begin position="1"/>
        <end position="29"/>
    </location>
</feature>
<dbReference type="EMBL" id="JARBDR010000923">
    <property type="protein sequence ID" value="KAJ8297434.1"/>
    <property type="molecule type" value="Genomic_DNA"/>
</dbReference>
<proteinExistence type="predicted"/>
<reference evidence="2 3" key="1">
    <citation type="submission" date="2022-12" db="EMBL/GenBank/DDBJ databases">
        <title>Chromosome-level genome of Tegillarca granosa.</title>
        <authorList>
            <person name="Kim J."/>
        </authorList>
    </citation>
    <scope>NUCLEOTIDE SEQUENCE [LARGE SCALE GENOMIC DNA]</scope>
    <source>
        <strain evidence="2">Teg-2019</strain>
        <tissue evidence="2">Adductor muscle</tissue>
    </source>
</reference>
<evidence type="ECO:0000313" key="3">
    <source>
        <dbReference type="Proteomes" id="UP001217089"/>
    </source>
</evidence>
<sequence>MADSEEDGTTVSQESEDLPGTVQIQDPTVGTSFEEENPYKIVAAIDFGTTFSGYAYSFMTNKDAIYTNKNWGQTQGFLLHKTPTCLLLKSDGELDSFGFEAVHKYNDLSEDEAAGYYFFDRFKMNLYDNKELHTDILLKDATGKEKLAVDVFSKSLWYMKAHLIRHLTGALGYKPDGQTIRWVITVPAIWDENAKQFMREAAYKADLIESTHSNQLVIALEPEAASLTCRTLPANTFIGEIGGQEAKPTFEPGTKYLVIDAGGGTIDIVAHKVRKDSKIRELFRATGGAWGGTMIDLEFVKLLHRIFGEDFIDKFKKEFPKDYVELLQDFEIKKRGECDSVRVSLPYNFCNFKHEGKSIQECIKSYANSTEATVKFSSGKLVLPSAIVDGLFEDSLKQINDHVETLLQRPKLKDLKYIFLVGGFAESARLQHSIKSTFSGRVTVLIPEEASLCVKGAVAFGCDPSSICQRICRFTYGVGSYLPFEEGEHRDDLKTEWCFVKIYFRPWAEAGEVIGHCEVWRETYTPIIENQKGIIFEFFKSSKRRVTYTDENGVEKCGSLVVEMPDPTGNKERAVDLEVIFGGTEIKVVGYDHTSQTKKRDIHRLSFVLSSVYLCALF</sequence>
<name>A0ABQ9E074_TEGGR</name>
<protein>
    <recommendedName>
        <fullName evidence="4">Heat shock 70 kDa protein 12A</fullName>
    </recommendedName>
</protein>
<dbReference type="CDD" id="cd10229">
    <property type="entry name" value="ASKHA_NBD_HSP70_HSPA12"/>
    <property type="match status" value="1"/>
</dbReference>
<dbReference type="SUPFAM" id="SSF53067">
    <property type="entry name" value="Actin-like ATPase domain"/>
    <property type="match status" value="2"/>
</dbReference>
<gene>
    <name evidence="2" type="ORF">KUTeg_023965</name>
</gene>
<evidence type="ECO:0000313" key="2">
    <source>
        <dbReference type="EMBL" id="KAJ8297434.1"/>
    </source>
</evidence>
<keyword evidence="3" id="KW-1185">Reference proteome</keyword>
<comment type="caution">
    <text evidence="2">The sequence shown here is derived from an EMBL/GenBank/DDBJ whole genome shotgun (WGS) entry which is preliminary data.</text>
</comment>
<dbReference type="Gene3D" id="3.30.420.40">
    <property type="match status" value="1"/>
</dbReference>